<reference evidence="6 7" key="1">
    <citation type="submission" date="2019-12" db="EMBL/GenBank/DDBJ databases">
        <title>Microbes associate with the intestines of laboratory mice.</title>
        <authorList>
            <person name="Navarre W."/>
            <person name="Wong E."/>
        </authorList>
    </citation>
    <scope>NUCLEOTIDE SEQUENCE [LARGE SCALE GENOMIC DNA]</scope>
    <source>
        <strain evidence="6 7">NM66_B29</strain>
    </source>
</reference>
<dbReference type="GO" id="GO:0009055">
    <property type="term" value="F:electron transfer activity"/>
    <property type="evidence" value="ECO:0007669"/>
    <property type="project" value="InterPro"/>
</dbReference>
<accession>A0A6N8JRT3</accession>
<dbReference type="GO" id="GO:0033539">
    <property type="term" value="P:fatty acid beta-oxidation using acyl-CoA dehydrogenase"/>
    <property type="evidence" value="ECO:0007669"/>
    <property type="project" value="TreeGrafter"/>
</dbReference>
<dbReference type="Gene3D" id="3.40.50.1220">
    <property type="entry name" value="TPP-binding domain"/>
    <property type="match status" value="1"/>
</dbReference>
<dbReference type="InterPro" id="IPR014731">
    <property type="entry name" value="ETF_asu_C"/>
</dbReference>
<feature type="domain" description="Electron transfer flavoprotein alpha/beta-subunit N-terminal" evidence="5">
    <location>
        <begin position="6"/>
        <end position="178"/>
    </location>
</feature>
<organism evidence="6 7">
    <name type="scientific">Adlercreutzia mucosicola</name>
    <dbReference type="NCBI Taxonomy" id="580026"/>
    <lineage>
        <taxon>Bacteria</taxon>
        <taxon>Bacillati</taxon>
        <taxon>Actinomycetota</taxon>
        <taxon>Coriobacteriia</taxon>
        <taxon>Eggerthellales</taxon>
        <taxon>Eggerthellaceae</taxon>
        <taxon>Adlercreutzia</taxon>
    </lineage>
</organism>
<evidence type="ECO:0000256" key="4">
    <source>
        <dbReference type="PIRSR" id="PIRSR000089-1"/>
    </source>
</evidence>
<sequence length="305" mass="31457">MNMAQILMFADVPSAYEELACAARALGGEPVALYAGPRAGAEEITGYGAKVLYFGEIPAGAMAEDVVPAYETAIKREQPALVLSRAGKRDALVAGRLAVRLGVPVVNDVSGVTMAGDGAEVSHMVYGGAAIRTERVGAGAILLLAAGSFPAEEVTAVGDIVDEAIAIEPGAVKLVSTEERQEETVDLGAAKCVICVGRGIGSAENVQKALEIAHKLGGEVACTRPIAEGEGWLARSRYLGVSGATVKPQIYIGVGVSGQVQHTVGMNEAAYVVAINKDKNAPLMKHCDMGIVMDADTALDVLGRL</sequence>
<keyword evidence="7" id="KW-1185">Reference proteome</keyword>
<dbReference type="InterPro" id="IPR014730">
    <property type="entry name" value="ETF_a/b_N"/>
</dbReference>
<comment type="caution">
    <text evidence="6">The sequence shown here is derived from an EMBL/GenBank/DDBJ whole genome shotgun (WGS) entry which is preliminary data.</text>
</comment>
<feature type="binding site" evidence="4">
    <location>
        <position position="276"/>
    </location>
    <ligand>
        <name>FAD</name>
        <dbReference type="ChEBI" id="CHEBI:57692"/>
    </ligand>
</feature>
<feature type="binding site" evidence="4">
    <location>
        <begin position="223"/>
        <end position="224"/>
    </location>
    <ligand>
        <name>FAD</name>
        <dbReference type="ChEBI" id="CHEBI:57692"/>
    </ligand>
</feature>
<dbReference type="EMBL" id="WSRR01000036">
    <property type="protein sequence ID" value="MVX61867.1"/>
    <property type="molecule type" value="Genomic_DNA"/>
</dbReference>
<evidence type="ECO:0000256" key="2">
    <source>
        <dbReference type="ARBA" id="ARBA00011355"/>
    </source>
</evidence>
<evidence type="ECO:0000313" key="6">
    <source>
        <dbReference type="EMBL" id="MVX61867.1"/>
    </source>
</evidence>
<dbReference type="PANTHER" id="PTHR43153">
    <property type="entry name" value="ELECTRON TRANSFER FLAVOPROTEIN ALPHA"/>
    <property type="match status" value="1"/>
</dbReference>
<dbReference type="SMART" id="SM00893">
    <property type="entry name" value="ETF"/>
    <property type="match status" value="1"/>
</dbReference>
<dbReference type="OrthoDB" id="9770286at2"/>
<comment type="function">
    <text evidence="3">The electron transfer flavoprotein serves as a specific electron acceptor for other dehydrogenases. It transfers the electrons to the main respiratory chain via ETF-ubiquinone oxidoreductase (ETF dehydrogenase).</text>
</comment>
<evidence type="ECO:0000256" key="3">
    <source>
        <dbReference type="ARBA" id="ARBA00025649"/>
    </source>
</evidence>
<dbReference type="InterPro" id="IPR029035">
    <property type="entry name" value="DHS-like_NAD/FAD-binding_dom"/>
</dbReference>
<dbReference type="PIRSF" id="PIRSF000089">
    <property type="entry name" value="Electra_flavoP_a"/>
    <property type="match status" value="1"/>
</dbReference>
<comment type="cofactor">
    <cofactor evidence="4">
        <name>FAD</name>
        <dbReference type="ChEBI" id="CHEBI:57692"/>
    </cofactor>
    <text evidence="4">Binds 1 FAD per dimer.</text>
</comment>
<dbReference type="PANTHER" id="PTHR43153:SF1">
    <property type="entry name" value="ELECTRON TRANSFER FLAVOPROTEIN SUBUNIT ALPHA, MITOCHONDRIAL"/>
    <property type="match status" value="1"/>
</dbReference>
<keyword evidence="4" id="KW-0274">FAD</keyword>
<protein>
    <submittedName>
        <fullName evidence="6">Electron transfer flavoprotein subunit alpha</fullName>
    </submittedName>
</protein>
<evidence type="ECO:0000256" key="1">
    <source>
        <dbReference type="ARBA" id="ARBA00005817"/>
    </source>
</evidence>
<evidence type="ECO:0000259" key="5">
    <source>
        <dbReference type="SMART" id="SM00893"/>
    </source>
</evidence>
<gene>
    <name evidence="6" type="ORF">GKZ27_10470</name>
</gene>
<dbReference type="Pfam" id="PF01012">
    <property type="entry name" value="ETF"/>
    <property type="match status" value="1"/>
</dbReference>
<feature type="binding site" evidence="4">
    <location>
        <position position="198"/>
    </location>
    <ligand>
        <name>FAD</name>
        <dbReference type="ChEBI" id="CHEBI:57692"/>
    </ligand>
</feature>
<dbReference type="Pfam" id="PF00766">
    <property type="entry name" value="ETF_alpha"/>
    <property type="match status" value="1"/>
</dbReference>
<dbReference type="SUPFAM" id="SSF52402">
    <property type="entry name" value="Adenine nucleotide alpha hydrolases-like"/>
    <property type="match status" value="1"/>
</dbReference>
<dbReference type="Proteomes" id="UP000463388">
    <property type="component" value="Unassembled WGS sequence"/>
</dbReference>
<proteinExistence type="inferred from homology"/>
<dbReference type="InterPro" id="IPR001308">
    <property type="entry name" value="ETF_a/FixB"/>
</dbReference>
<name>A0A6N8JRT3_9ACTN</name>
<dbReference type="SUPFAM" id="SSF52467">
    <property type="entry name" value="DHS-like NAD/FAD-binding domain"/>
    <property type="match status" value="1"/>
</dbReference>
<keyword evidence="4" id="KW-0285">Flavoprotein</keyword>
<dbReference type="InterPro" id="IPR014729">
    <property type="entry name" value="Rossmann-like_a/b/a_fold"/>
</dbReference>
<evidence type="ECO:0000313" key="7">
    <source>
        <dbReference type="Proteomes" id="UP000463388"/>
    </source>
</evidence>
<comment type="similarity">
    <text evidence="1">Belongs to the ETF alpha-subunit/FixB family.</text>
</comment>
<feature type="binding site" evidence="4">
    <location>
        <begin position="255"/>
        <end position="262"/>
    </location>
    <ligand>
        <name>FAD</name>
        <dbReference type="ChEBI" id="CHEBI:57692"/>
    </ligand>
</feature>
<dbReference type="Gene3D" id="3.40.50.620">
    <property type="entry name" value="HUPs"/>
    <property type="match status" value="1"/>
</dbReference>
<comment type="subunit">
    <text evidence="2">Heterodimer of an alpha and a beta subunit.</text>
</comment>
<dbReference type="AlphaFoldDB" id="A0A6N8JRT3"/>
<dbReference type="GO" id="GO:0050660">
    <property type="term" value="F:flavin adenine dinucleotide binding"/>
    <property type="evidence" value="ECO:0007669"/>
    <property type="project" value="InterPro"/>
</dbReference>